<proteinExistence type="predicted"/>
<gene>
    <name evidence="1" type="ORF">MGAL_10B011575</name>
</gene>
<dbReference type="EMBL" id="UYJE01001983">
    <property type="protein sequence ID" value="VDI06843.1"/>
    <property type="molecule type" value="Genomic_DNA"/>
</dbReference>
<keyword evidence="2" id="KW-1185">Reference proteome</keyword>
<reference evidence="1" key="1">
    <citation type="submission" date="2018-11" db="EMBL/GenBank/DDBJ databases">
        <authorList>
            <person name="Alioto T."/>
            <person name="Alioto T."/>
        </authorList>
    </citation>
    <scope>NUCLEOTIDE SEQUENCE</scope>
</reference>
<name>A0A8B6CKZ4_MYTGA</name>
<evidence type="ECO:0000313" key="2">
    <source>
        <dbReference type="Proteomes" id="UP000596742"/>
    </source>
</evidence>
<dbReference type="Proteomes" id="UP000596742">
    <property type="component" value="Unassembled WGS sequence"/>
</dbReference>
<evidence type="ECO:0000313" key="1">
    <source>
        <dbReference type="EMBL" id="VDI06843.1"/>
    </source>
</evidence>
<organism evidence="1 2">
    <name type="scientific">Mytilus galloprovincialis</name>
    <name type="common">Mediterranean mussel</name>
    <dbReference type="NCBI Taxonomy" id="29158"/>
    <lineage>
        <taxon>Eukaryota</taxon>
        <taxon>Metazoa</taxon>
        <taxon>Spiralia</taxon>
        <taxon>Lophotrochozoa</taxon>
        <taxon>Mollusca</taxon>
        <taxon>Bivalvia</taxon>
        <taxon>Autobranchia</taxon>
        <taxon>Pteriomorphia</taxon>
        <taxon>Mytilida</taxon>
        <taxon>Mytiloidea</taxon>
        <taxon>Mytilidae</taxon>
        <taxon>Mytilinae</taxon>
        <taxon>Mytilus</taxon>
    </lineage>
</organism>
<protein>
    <submittedName>
        <fullName evidence="1">Uncharacterized protein</fullName>
    </submittedName>
</protein>
<accession>A0A8B6CKZ4</accession>
<comment type="caution">
    <text evidence="1">The sequence shown here is derived from an EMBL/GenBank/DDBJ whole genome shotgun (WGS) entry which is preliminary data.</text>
</comment>
<dbReference type="AlphaFoldDB" id="A0A8B6CKZ4"/>
<sequence>MKVPLSNLETRPKSIWGTGQADKGFDIIREKYAELQQKFEQLREEFMVVLDGTHLGDIVLSSVDPTQQKLLTHFHAYNRGFTNVIKRTDIGAVSKERRQLWLPTRNPRTRTLTTKVVLLLTSPYQKIFLRNRSCGLGGGQRDDVQLDINKKIKTWQKL</sequence>